<comment type="caution">
    <text evidence="1">The sequence shown here is derived from an EMBL/GenBank/DDBJ whole genome shotgun (WGS) entry which is preliminary data.</text>
</comment>
<dbReference type="EMBL" id="BDQA01000435">
    <property type="protein sequence ID" value="GBH21903.1"/>
    <property type="molecule type" value="Genomic_RNA"/>
</dbReference>
<dbReference type="AlphaFoldDB" id="A0A2V0R9D1"/>
<protein>
    <submittedName>
        <fullName evidence="1">Uncharacterized protein</fullName>
    </submittedName>
</protein>
<reference evidence="1" key="1">
    <citation type="submission" date="2017-04" db="EMBL/GenBank/DDBJ databases">
        <title>Unveiling RNA virosphere associated with marine microorganisms.</title>
        <authorList>
            <person name="Urayama S."/>
            <person name="Takaki Y."/>
            <person name="Nishi S."/>
            <person name="Yoshida Y."/>
            <person name="Deguchi S."/>
            <person name="Takai K."/>
            <person name="Nunoura T."/>
        </authorList>
    </citation>
    <scope>NUCLEOTIDE SEQUENCE</scope>
</reference>
<organism evidence="1">
    <name type="scientific">viral metagenome</name>
    <dbReference type="NCBI Taxonomy" id="1070528"/>
    <lineage>
        <taxon>unclassified sequences</taxon>
        <taxon>metagenomes</taxon>
        <taxon>organismal metagenomes</taxon>
    </lineage>
</organism>
<name>A0A2V0R9D1_9ZZZZ</name>
<accession>A0A2V0R9D1</accession>
<sequence>MPNMSRFDLMASPPTPMANDPISQAMNLYWMPVFERFMTAALRSATLPTMQAIMTYYNQVEQLYQRLCFPILLNHLYENFQWSEVRANNSDTPPPCIEELAERWKCRPYEFENNWMKYIHELSHHCMLPNIAPLLDRGACAYFMDDYDQTLRIDAYYFDEYADSVGPTIVTYLTNLDTIMTNLQSSAYRATQQFILNFLPYRAGIPQPAMIGVSPPHAISWWNQSFFSQDDITDAACATSALASECVCSNTSGTNGTTLNQSQTDDQLMVATYADDISVAEWLLVTAFNTYLYTGGGPSWGYSLQTFFHDRGTYLPMDDGSELYIDNQFTAGGQVFTLANDKDMYQYDNAIQARFVKIINDNISPTNRWRGMRHYQMSPTHFEHSEAYEVMYLAGVALNGIKWLNHLSAVVAGSFPRSIHYSIEAAFAVGN</sequence>
<proteinExistence type="predicted"/>
<evidence type="ECO:0000313" key="1">
    <source>
        <dbReference type="EMBL" id="GBH21903.1"/>
    </source>
</evidence>